<protein>
    <submittedName>
        <fullName evidence="1">Uncharacterized protein</fullName>
    </submittedName>
</protein>
<gene>
    <name evidence="1" type="ORF">VFPBJ_02000</name>
</gene>
<dbReference type="EMBL" id="LSBH01000001">
    <property type="protein sequence ID" value="OAQ87959.1"/>
    <property type="molecule type" value="Genomic_DNA"/>
</dbReference>
<evidence type="ECO:0000313" key="2">
    <source>
        <dbReference type="Proteomes" id="UP000078240"/>
    </source>
</evidence>
<organism evidence="1 2">
    <name type="scientific">Purpureocillium lilacinum</name>
    <name type="common">Paecilomyces lilacinus</name>
    <dbReference type="NCBI Taxonomy" id="33203"/>
    <lineage>
        <taxon>Eukaryota</taxon>
        <taxon>Fungi</taxon>
        <taxon>Dikarya</taxon>
        <taxon>Ascomycota</taxon>
        <taxon>Pezizomycotina</taxon>
        <taxon>Sordariomycetes</taxon>
        <taxon>Hypocreomycetidae</taxon>
        <taxon>Hypocreales</taxon>
        <taxon>Ophiocordycipitaceae</taxon>
        <taxon>Purpureocillium</taxon>
    </lineage>
</organism>
<dbReference type="AlphaFoldDB" id="A0A179HER5"/>
<name>A0A179HER5_PURLI</name>
<accession>A0A179HER5</accession>
<proteinExistence type="predicted"/>
<evidence type="ECO:0000313" key="1">
    <source>
        <dbReference type="EMBL" id="OAQ87959.1"/>
    </source>
</evidence>
<comment type="caution">
    <text evidence="1">The sequence shown here is derived from an EMBL/GenBank/DDBJ whole genome shotgun (WGS) entry which is preliminary data.</text>
</comment>
<reference evidence="1 2" key="1">
    <citation type="submission" date="2016-01" db="EMBL/GenBank/DDBJ databases">
        <title>Biosynthesis of antibiotic leucinostatins and their inhibition on Phytophthora in bio-control Purpureocillium lilacinum.</title>
        <authorList>
            <person name="Wang G."/>
            <person name="Liu Z."/>
            <person name="Lin R."/>
            <person name="Li E."/>
            <person name="Mao Z."/>
            <person name="Ling J."/>
            <person name="Yin W."/>
            <person name="Xie B."/>
        </authorList>
    </citation>
    <scope>NUCLEOTIDE SEQUENCE [LARGE SCALE GENOMIC DNA]</scope>
    <source>
        <strain evidence="1">PLBJ-1</strain>
    </source>
</reference>
<sequence>MNHLVVLPCAQAFERSLVDAVHESCIRRMSRNLHMSGRRRQLSLLPCGLILSHLLRQCSLMMPGECRLCGLRKARFGPYLVTLSSLVCICAAIVPAKLARCV</sequence>
<dbReference type="Proteomes" id="UP000078240">
    <property type="component" value="Unassembled WGS sequence"/>
</dbReference>